<dbReference type="InterPro" id="IPR014720">
    <property type="entry name" value="dsRBD_dom"/>
</dbReference>
<keyword evidence="6" id="KW-1185">Reference proteome</keyword>
<dbReference type="InterPro" id="IPR001202">
    <property type="entry name" value="WW_dom"/>
</dbReference>
<keyword evidence="1" id="KW-0694">RNA-binding</keyword>
<dbReference type="GO" id="GO:0031053">
    <property type="term" value="P:primary miRNA processing"/>
    <property type="evidence" value="ECO:0000318"/>
    <property type="project" value="GO_Central"/>
</dbReference>
<feature type="region of interest" description="Disordered" evidence="2">
    <location>
        <begin position="1"/>
        <end position="92"/>
    </location>
</feature>
<dbReference type="HOGENOM" id="CLU_017211_3_0_1"/>
<dbReference type="Gene3D" id="3.30.160.20">
    <property type="match status" value="2"/>
</dbReference>
<feature type="domain" description="DRBM" evidence="4">
    <location>
        <begin position="507"/>
        <end position="574"/>
    </location>
</feature>
<dbReference type="Proteomes" id="UP000001038">
    <property type="component" value="Chromosome 9"/>
</dbReference>
<dbReference type="FunCoup" id="H2MJZ4">
    <property type="interactions" value="2338"/>
</dbReference>
<dbReference type="InterPro" id="IPR040375">
    <property type="entry name" value="DGCR8"/>
</dbReference>
<dbReference type="SUPFAM" id="SSF54768">
    <property type="entry name" value="dsRNA-binding domain-like"/>
    <property type="match status" value="2"/>
</dbReference>
<dbReference type="FunFam" id="2.20.70.10:FF:000018">
    <property type="entry name" value="DGCR8 microprocessor complex subunit"/>
    <property type="match status" value="1"/>
</dbReference>
<dbReference type="PANTHER" id="PTHR13482">
    <property type="entry name" value="MICRORNA PROCESSOR COMPLEX SUBUNIT DGCR8"/>
    <property type="match status" value="1"/>
</dbReference>
<feature type="compositionally biased region" description="Basic and acidic residues" evidence="2">
    <location>
        <begin position="170"/>
        <end position="183"/>
    </location>
</feature>
<evidence type="ECO:0000259" key="3">
    <source>
        <dbReference type="PROSITE" id="PS50020"/>
    </source>
</evidence>
<dbReference type="PANTHER" id="PTHR13482:SF3">
    <property type="entry name" value="MICROPROCESSOR COMPLEX SUBUNIT DGCR8"/>
    <property type="match status" value="1"/>
</dbReference>
<sequence>MELDDILPPLPLEPPDDFGLEQGRAPPPPPLQTSSDAEVMDVSSGGDGYTYTPEDGTQEPLGKGSFTFSNHLTNEASSNPPCPRTARHAPPVTKFLPDLKLLRDVKISVSFTESSSSSSSKDRRVLYTGEGEEPESDNGLASLNGELHELASMQEAADEGSSGAGNSAGRKSEEAEMDMENRVEFAVLDELDDLYENLLEQEDGETDGLKSEGMASLEASGAFPYEVEFDTDVDALLEEGMPMPKKMRQAEDKYGGDSDHQSDGEGGVQPMMTKIKTVLKSRGRPPTEPLPDGWIMTFHNSGIPVYLHRETRVVTWSRPYFIGTGSIRKHDPPTSSIPCLHYKKMREQDEKNLKEELSSNSEQLPTKPGEQGCGEEAKASDEQDVAAAAVQEADLTTDNSQQSKEAQPCDTAQGALGQVKAKVEVCKDESIELEDFRQYLEKCFDFEQVTVKKFRTWAERRQFNRDVKRKRAESERPILPANQKLITLSVQDAPTKKEFVINPNGKSEVCILHEYMQRVLKVRPVYDFFDCENSSEPFGASVIIDGVTYGTGTASSKKLAKNKAARATLEILIPDFVKQTAEEKPVEGDELEYFNHISIEDSRVYELTNKAGLLSPYQILHECLKRNHGMGDTSIKFEVIPDKNQRSEYVMTCGKHTVRGWCKNKRVGKQLASQKILQMLHPHVKNWGSLLRMYGRESSKMVKKENSDKSVIELQQYAKKNKPNLHILNKLQEEMMKLAAQREETRKKPKITIMESAQPGSEPLCTVDV</sequence>
<feature type="domain" description="WW" evidence="3">
    <location>
        <begin position="288"/>
        <end position="321"/>
    </location>
</feature>
<dbReference type="AlphaFoldDB" id="H2MJZ4"/>
<dbReference type="SMART" id="SM00456">
    <property type="entry name" value="WW"/>
    <property type="match status" value="1"/>
</dbReference>
<dbReference type="FunFam" id="3.30.160.590:FF:000001">
    <property type="entry name" value="microprocessor complex subunit DGCR8"/>
    <property type="match status" value="1"/>
</dbReference>
<feature type="region of interest" description="Disordered" evidence="2">
    <location>
        <begin position="110"/>
        <end position="184"/>
    </location>
</feature>
<accession>H2MJZ4</accession>
<dbReference type="Gene3D" id="2.20.70.10">
    <property type="match status" value="1"/>
</dbReference>
<protein>
    <submittedName>
        <fullName evidence="5">DGCR8 microprocessor complex subunit</fullName>
    </submittedName>
</protein>
<dbReference type="GO" id="GO:0070878">
    <property type="term" value="F:primary miRNA binding"/>
    <property type="evidence" value="ECO:0000318"/>
    <property type="project" value="GO_Central"/>
</dbReference>
<feature type="region of interest" description="Disordered" evidence="2">
    <location>
        <begin position="350"/>
        <end position="381"/>
    </location>
</feature>
<dbReference type="PROSITE" id="PS50137">
    <property type="entry name" value="DS_RBD"/>
    <property type="match status" value="1"/>
</dbReference>
<evidence type="ECO:0000313" key="5">
    <source>
        <dbReference type="Ensembl" id="ENSORLP00000018997.2"/>
    </source>
</evidence>
<reference evidence="5 6" key="1">
    <citation type="journal article" date="2007" name="Nature">
        <title>The medaka draft genome and insights into vertebrate genome evolution.</title>
        <authorList>
            <person name="Kasahara M."/>
            <person name="Naruse K."/>
            <person name="Sasaki S."/>
            <person name="Nakatani Y."/>
            <person name="Qu W."/>
            <person name="Ahsan B."/>
            <person name="Yamada T."/>
            <person name="Nagayasu Y."/>
            <person name="Doi K."/>
            <person name="Kasai Y."/>
            <person name="Jindo T."/>
            <person name="Kobayashi D."/>
            <person name="Shimada A."/>
            <person name="Toyoda A."/>
            <person name="Kuroki Y."/>
            <person name="Fujiyama A."/>
            <person name="Sasaki T."/>
            <person name="Shimizu A."/>
            <person name="Asakawa S."/>
            <person name="Shimizu N."/>
            <person name="Hashimoto S."/>
            <person name="Yang J."/>
            <person name="Lee Y."/>
            <person name="Matsushima K."/>
            <person name="Sugano S."/>
            <person name="Sakaizumi M."/>
            <person name="Narita T."/>
            <person name="Ohishi K."/>
            <person name="Haga S."/>
            <person name="Ohta F."/>
            <person name="Nomoto H."/>
            <person name="Nogata K."/>
            <person name="Morishita T."/>
            <person name="Endo T."/>
            <person name="Shin-I T."/>
            <person name="Takeda H."/>
            <person name="Morishita S."/>
            <person name="Kohara Y."/>
        </authorList>
    </citation>
    <scope>NUCLEOTIDE SEQUENCE [LARGE SCALE GENOMIC DNA]</scope>
    <source>
        <strain evidence="5 6">Hd-rR</strain>
    </source>
</reference>
<evidence type="ECO:0000256" key="2">
    <source>
        <dbReference type="SAM" id="MobiDB-lite"/>
    </source>
</evidence>
<reference evidence="5" key="2">
    <citation type="submission" date="2025-08" db="UniProtKB">
        <authorList>
            <consortium name="Ensembl"/>
        </authorList>
    </citation>
    <scope>IDENTIFICATION</scope>
    <source>
        <strain evidence="5">Hd-rR</strain>
    </source>
</reference>
<proteinExistence type="predicted"/>
<dbReference type="InterPro" id="IPR036020">
    <property type="entry name" value="WW_dom_sf"/>
</dbReference>
<dbReference type="FunFam" id="3.30.160.20:FF:000021">
    <property type="entry name" value="Microprocessor complex subunit DGCR8"/>
    <property type="match status" value="1"/>
</dbReference>
<dbReference type="GO" id="GO:0003725">
    <property type="term" value="F:double-stranded RNA binding"/>
    <property type="evidence" value="ECO:0000318"/>
    <property type="project" value="GO_Central"/>
</dbReference>
<organism evidence="5 6">
    <name type="scientific">Oryzias latipes</name>
    <name type="common">Japanese rice fish</name>
    <name type="synonym">Japanese killifish</name>
    <dbReference type="NCBI Taxonomy" id="8090"/>
    <lineage>
        <taxon>Eukaryota</taxon>
        <taxon>Metazoa</taxon>
        <taxon>Chordata</taxon>
        <taxon>Craniata</taxon>
        <taxon>Vertebrata</taxon>
        <taxon>Euteleostomi</taxon>
        <taxon>Actinopterygii</taxon>
        <taxon>Neopterygii</taxon>
        <taxon>Teleostei</taxon>
        <taxon>Neoteleostei</taxon>
        <taxon>Acanthomorphata</taxon>
        <taxon>Ovalentaria</taxon>
        <taxon>Atherinomorphae</taxon>
        <taxon>Beloniformes</taxon>
        <taxon>Adrianichthyidae</taxon>
        <taxon>Oryziinae</taxon>
        <taxon>Oryzias</taxon>
    </lineage>
</organism>
<name>H2MJZ4_ORYLA</name>
<dbReference type="SMART" id="SM00358">
    <property type="entry name" value="DSRM"/>
    <property type="match status" value="2"/>
</dbReference>
<dbReference type="CDD" id="cd19867">
    <property type="entry name" value="DSRM_DGCR8_rpt1"/>
    <property type="match status" value="1"/>
</dbReference>
<dbReference type="CDD" id="cd00201">
    <property type="entry name" value="WW"/>
    <property type="match status" value="1"/>
</dbReference>
<dbReference type="GO" id="GO:0070877">
    <property type="term" value="C:microprocessor complex"/>
    <property type="evidence" value="ECO:0000318"/>
    <property type="project" value="GO_Central"/>
</dbReference>
<dbReference type="SUPFAM" id="SSF51045">
    <property type="entry name" value="WW domain"/>
    <property type="match status" value="1"/>
</dbReference>
<dbReference type="InParanoid" id="H2MJZ4"/>
<dbReference type="Pfam" id="PF00035">
    <property type="entry name" value="dsrm"/>
    <property type="match status" value="2"/>
</dbReference>
<evidence type="ECO:0000313" key="6">
    <source>
        <dbReference type="Proteomes" id="UP000001038"/>
    </source>
</evidence>
<dbReference type="eggNOG" id="KOG4334">
    <property type="taxonomic scope" value="Eukaryota"/>
</dbReference>
<dbReference type="Ensembl" id="ENSORLT00000018998.2">
    <property type="protein sequence ID" value="ENSORLP00000018997.2"/>
    <property type="gene ID" value="ENSORLG00000015160.2"/>
</dbReference>
<dbReference type="Bgee" id="ENSORLG00000015160">
    <property type="expression patterns" value="Expressed in animal zygote and 15 other cell types or tissues"/>
</dbReference>
<dbReference type="PROSITE" id="PS50020">
    <property type="entry name" value="WW_DOMAIN_2"/>
    <property type="match status" value="1"/>
</dbReference>
<feature type="region of interest" description="Disordered" evidence="2">
    <location>
        <begin position="249"/>
        <end position="269"/>
    </location>
</feature>
<evidence type="ECO:0000259" key="4">
    <source>
        <dbReference type="PROSITE" id="PS50137"/>
    </source>
</evidence>
<feature type="compositionally biased region" description="Polar residues" evidence="2">
    <location>
        <begin position="66"/>
        <end position="79"/>
    </location>
</feature>
<dbReference type="GO" id="GO:0042802">
    <property type="term" value="F:identical protein binding"/>
    <property type="evidence" value="ECO:0007669"/>
    <property type="project" value="InterPro"/>
</dbReference>
<dbReference type="CDD" id="cd19868">
    <property type="entry name" value="DSRM_DGCR8_rpt2"/>
    <property type="match status" value="1"/>
</dbReference>
<reference evidence="5" key="3">
    <citation type="submission" date="2025-09" db="UniProtKB">
        <authorList>
            <consortium name="Ensembl"/>
        </authorList>
    </citation>
    <scope>IDENTIFICATION</scope>
    <source>
        <strain evidence="5">Hd-rR</strain>
    </source>
</reference>
<dbReference type="STRING" id="8090.ENSORLP00000018997"/>
<dbReference type="Gene3D" id="3.30.160.590">
    <property type="match status" value="1"/>
</dbReference>
<dbReference type="GeneTree" id="ENSGT00390000015977"/>
<dbReference type="GO" id="GO:0020037">
    <property type="term" value="F:heme binding"/>
    <property type="evidence" value="ECO:0007669"/>
    <property type="project" value="InterPro"/>
</dbReference>
<evidence type="ECO:0000256" key="1">
    <source>
        <dbReference type="PROSITE-ProRule" id="PRU00266"/>
    </source>
</evidence>
<gene>
    <name evidence="5" type="primary">DGCR8</name>
</gene>
<feature type="compositionally biased region" description="Basic and acidic residues" evidence="2">
    <location>
        <begin position="249"/>
        <end position="263"/>
    </location>
</feature>